<proteinExistence type="predicted"/>
<name>A0ABX3GBS3_9ACTN</name>
<evidence type="ECO:0000313" key="1">
    <source>
        <dbReference type="EMBL" id="OLZ72520.1"/>
    </source>
</evidence>
<dbReference type="Proteomes" id="UP000187151">
    <property type="component" value="Unassembled WGS sequence"/>
</dbReference>
<evidence type="ECO:0000313" key="2">
    <source>
        <dbReference type="Proteomes" id="UP000187151"/>
    </source>
</evidence>
<reference evidence="1 2" key="1">
    <citation type="submission" date="2016-01" db="EMBL/GenBank/DDBJ databases">
        <title>Streptomyces amritsarensis strain MTCC 11845 genome sequencing and assembly.</title>
        <authorList>
            <person name="Sharma D."/>
            <person name="Nair G.R."/>
            <person name="Kaur G."/>
            <person name="Manhas R.K."/>
            <person name="Mayilraj S."/>
        </authorList>
    </citation>
    <scope>NUCLEOTIDE SEQUENCE [LARGE SCALE GENOMIC DNA]</scope>
    <source>
        <strain evidence="1 2">MTCC 11845</strain>
    </source>
</reference>
<gene>
    <name evidence="1" type="ORF">AVW11_03770</name>
</gene>
<dbReference type="EMBL" id="MQUR01000005">
    <property type="protein sequence ID" value="OLZ72520.1"/>
    <property type="molecule type" value="Genomic_DNA"/>
</dbReference>
<sequence length="67" mass="6993">MPNDALVWVDHCSSHTCVYVDPGLFKAGRLTPAALAVIDEALGVRTPGLTLKSAAPCQRPLLHAVAG</sequence>
<keyword evidence="2" id="KW-1185">Reference proteome</keyword>
<accession>A0ABX3GBS3</accession>
<comment type="caution">
    <text evidence="1">The sequence shown here is derived from an EMBL/GenBank/DDBJ whole genome shotgun (WGS) entry which is preliminary data.</text>
</comment>
<protein>
    <submittedName>
        <fullName evidence="1">Uncharacterized protein</fullName>
    </submittedName>
</protein>
<organism evidence="1 2">
    <name type="scientific">Streptomyces amritsarensis</name>
    <dbReference type="NCBI Taxonomy" id="681158"/>
    <lineage>
        <taxon>Bacteria</taxon>
        <taxon>Bacillati</taxon>
        <taxon>Actinomycetota</taxon>
        <taxon>Actinomycetes</taxon>
        <taxon>Kitasatosporales</taxon>
        <taxon>Streptomycetaceae</taxon>
        <taxon>Streptomyces</taxon>
    </lineage>
</organism>